<comment type="similarity">
    <text evidence="9">Belongs to the DNA photolyase family.</text>
</comment>
<feature type="binding site" evidence="8">
    <location>
        <begin position="282"/>
        <end position="289"/>
    </location>
    <ligand>
        <name>FAD</name>
        <dbReference type="ChEBI" id="CHEBI:57692"/>
    </ligand>
</feature>
<comment type="caution">
    <text evidence="12">The sequence shown here is derived from an EMBL/GenBank/DDBJ whole genome shotgun (WGS) entry which is preliminary data.</text>
</comment>
<dbReference type="Gene3D" id="3.40.50.620">
    <property type="entry name" value="HUPs"/>
    <property type="match status" value="1"/>
</dbReference>
<dbReference type="InterPro" id="IPR036155">
    <property type="entry name" value="Crypto/Photolyase_N_sf"/>
</dbReference>
<keyword evidence="5 8" id="KW-0274">FAD</keyword>
<dbReference type="Gene3D" id="1.25.40.80">
    <property type="match status" value="1"/>
</dbReference>
<gene>
    <name evidence="12" type="ORF">FHW18_003197</name>
</gene>
<dbReference type="InterPro" id="IPR005101">
    <property type="entry name" value="Cryptochr/Photolyase_FAD-bd"/>
</dbReference>
<organism evidence="12 13">
    <name type="scientific">Pigmentiphaga litoralis</name>
    <dbReference type="NCBI Taxonomy" id="516702"/>
    <lineage>
        <taxon>Bacteria</taxon>
        <taxon>Pseudomonadati</taxon>
        <taxon>Pseudomonadota</taxon>
        <taxon>Betaproteobacteria</taxon>
        <taxon>Burkholderiales</taxon>
        <taxon>Alcaligenaceae</taxon>
        <taxon>Pigmentiphaga</taxon>
    </lineage>
</organism>
<protein>
    <recommendedName>
        <fullName evidence="3">Deoxyribodipyrimidine photo-lyase</fullName>
        <ecNumber evidence="2">4.1.99.3</ecNumber>
    </recommendedName>
</protein>
<keyword evidence="6 9" id="KW-0157">Chromophore</keyword>
<reference evidence="12 13" key="1">
    <citation type="submission" date="2020-07" db="EMBL/GenBank/DDBJ databases">
        <title>Genomic Encyclopedia of Type Strains, Phase IV (KMG-V): Genome sequencing to study the core and pangenomes of soil and plant-associated prokaryotes.</title>
        <authorList>
            <person name="Whitman W."/>
        </authorList>
    </citation>
    <scope>NUCLEOTIDE SEQUENCE [LARGE SCALE GENOMIC DNA]</scope>
    <source>
        <strain evidence="12 13">SAS40</strain>
    </source>
</reference>
<dbReference type="GO" id="GO:0003904">
    <property type="term" value="F:deoxyribodipyrimidine photo-lyase activity"/>
    <property type="evidence" value="ECO:0007669"/>
    <property type="project" value="UniProtKB-EC"/>
</dbReference>
<dbReference type="GO" id="GO:0003677">
    <property type="term" value="F:DNA binding"/>
    <property type="evidence" value="ECO:0007669"/>
    <property type="project" value="TreeGrafter"/>
</dbReference>
<comment type="cofactor">
    <cofactor evidence="8">
        <name>FAD</name>
        <dbReference type="ChEBI" id="CHEBI:57692"/>
    </cofactor>
    <text evidence="8">Binds 1 FAD per subunit.</text>
</comment>
<keyword evidence="4 8" id="KW-0285">Flavoprotein</keyword>
<feature type="binding site" evidence="8">
    <location>
        <begin position="379"/>
        <end position="381"/>
    </location>
    <ligand>
        <name>FAD</name>
        <dbReference type="ChEBI" id="CHEBI:57692"/>
    </ligand>
</feature>
<dbReference type="InterPro" id="IPR018394">
    <property type="entry name" value="DNA_photolyase_1_CS_C"/>
</dbReference>
<feature type="domain" description="Photolyase/cryptochrome alpha/beta" evidence="11">
    <location>
        <begin position="6"/>
        <end position="135"/>
    </location>
</feature>
<dbReference type="Gene3D" id="1.10.579.10">
    <property type="entry name" value="DNA Cyclobutane Dipyrimidine Photolyase, subunit A, domain 3"/>
    <property type="match status" value="1"/>
</dbReference>
<dbReference type="SUPFAM" id="SSF52425">
    <property type="entry name" value="Cryptochrome/photolyase, N-terminal domain"/>
    <property type="match status" value="1"/>
</dbReference>
<dbReference type="FunFam" id="1.10.579.10:FF:000003">
    <property type="entry name" value="Deoxyribodipyrimidine photo-lyase"/>
    <property type="match status" value="1"/>
</dbReference>
<comment type="catalytic activity">
    <reaction evidence="7">
        <text>cyclobutadipyrimidine (in DNA) = 2 pyrimidine residues (in DNA).</text>
        <dbReference type="EC" id="4.1.99.3"/>
    </reaction>
</comment>
<evidence type="ECO:0000256" key="3">
    <source>
        <dbReference type="ARBA" id="ARBA00014046"/>
    </source>
</evidence>
<comment type="cofactor">
    <cofactor evidence="1">
        <name>(6R)-5,10-methylene-5,6,7,8-tetrahydrofolate</name>
        <dbReference type="ChEBI" id="CHEBI:15636"/>
    </cofactor>
</comment>
<dbReference type="InterPro" id="IPR002081">
    <property type="entry name" value="Cryptochrome/DNA_photolyase_1"/>
</dbReference>
<dbReference type="PROSITE" id="PS00394">
    <property type="entry name" value="DNA_PHOTOLYASES_1_1"/>
    <property type="match status" value="1"/>
</dbReference>
<evidence type="ECO:0000256" key="2">
    <source>
        <dbReference type="ARBA" id="ARBA00013149"/>
    </source>
</evidence>
<evidence type="ECO:0000256" key="9">
    <source>
        <dbReference type="RuleBase" id="RU004182"/>
    </source>
</evidence>
<feature type="binding site" evidence="8">
    <location>
        <begin position="240"/>
        <end position="244"/>
    </location>
    <ligand>
        <name>FAD</name>
        <dbReference type="ChEBI" id="CHEBI:57692"/>
    </ligand>
</feature>
<evidence type="ECO:0000256" key="7">
    <source>
        <dbReference type="ARBA" id="ARBA00033999"/>
    </source>
</evidence>
<dbReference type="AlphaFoldDB" id="A0A7Y9LPF0"/>
<dbReference type="GO" id="GO:0071949">
    <property type="term" value="F:FAD binding"/>
    <property type="evidence" value="ECO:0007669"/>
    <property type="project" value="TreeGrafter"/>
</dbReference>
<keyword evidence="13" id="KW-1185">Reference proteome</keyword>
<feature type="compositionally biased region" description="Basic and acidic residues" evidence="10">
    <location>
        <begin position="200"/>
        <end position="214"/>
    </location>
</feature>
<dbReference type="InterPro" id="IPR036134">
    <property type="entry name" value="Crypto/Photolyase_FAD-like_sf"/>
</dbReference>
<dbReference type="Pfam" id="PF00875">
    <property type="entry name" value="DNA_photolyase"/>
    <property type="match status" value="1"/>
</dbReference>
<evidence type="ECO:0000256" key="1">
    <source>
        <dbReference type="ARBA" id="ARBA00001932"/>
    </source>
</evidence>
<dbReference type="InterPro" id="IPR014729">
    <property type="entry name" value="Rossmann-like_a/b/a_fold"/>
</dbReference>
<dbReference type="EMBL" id="JACBYR010000001">
    <property type="protein sequence ID" value="NYE83926.1"/>
    <property type="molecule type" value="Genomic_DNA"/>
</dbReference>
<evidence type="ECO:0000256" key="8">
    <source>
        <dbReference type="PIRSR" id="PIRSR602081-1"/>
    </source>
</evidence>
<dbReference type="InterPro" id="IPR006050">
    <property type="entry name" value="DNA_photolyase_N"/>
</dbReference>
<dbReference type="RefSeq" id="WP_179587679.1">
    <property type="nucleotide sequence ID" value="NZ_JACBYR010000001.1"/>
</dbReference>
<dbReference type="PANTHER" id="PTHR11455:SF9">
    <property type="entry name" value="CRYPTOCHROME CIRCADIAN CLOCK 5 ISOFORM X1"/>
    <property type="match status" value="1"/>
</dbReference>
<evidence type="ECO:0000256" key="4">
    <source>
        <dbReference type="ARBA" id="ARBA00022630"/>
    </source>
</evidence>
<evidence type="ECO:0000313" key="12">
    <source>
        <dbReference type="EMBL" id="NYE83926.1"/>
    </source>
</evidence>
<dbReference type="GO" id="GO:0009416">
    <property type="term" value="P:response to light stimulus"/>
    <property type="evidence" value="ECO:0007669"/>
    <property type="project" value="TreeGrafter"/>
</dbReference>
<dbReference type="PROSITE" id="PS51645">
    <property type="entry name" value="PHR_CRY_ALPHA_BETA"/>
    <property type="match status" value="1"/>
</dbReference>
<accession>A0A7Y9LPF0</accession>
<dbReference type="SUPFAM" id="SSF48173">
    <property type="entry name" value="Cryptochrome/photolyase FAD-binding domain"/>
    <property type="match status" value="1"/>
</dbReference>
<feature type="binding site" evidence="8">
    <location>
        <position position="228"/>
    </location>
    <ligand>
        <name>FAD</name>
        <dbReference type="ChEBI" id="CHEBI:57692"/>
    </ligand>
</feature>
<evidence type="ECO:0000313" key="13">
    <source>
        <dbReference type="Proteomes" id="UP000542125"/>
    </source>
</evidence>
<sequence>MASSPLLALFWFRRDLRLADNVGLFRALTENDAVIPVFIFDKDILDELPRQDRRVAFLHGAIADLKARLQAAGSDLVVRHARGREAIPALVKEFGASAVFTNEDYEPDAHQRDAAVIDALDALGIPLRLFKDTVIFSSSEILTKQGRPYTVFTPYKNAWRKALKPEHYAEAPSMDHLKSLKKVDGGKMPTLEALGFEPLSSKDPHPEPTPDGASKRLDRFVAKVIDGYKQSRDLPAVPGTSYLSVYNRFGLLSVRHLVRASLKAIEGSQGAAREGAETWLSELVWRDFYFQFLYHHPTAVDGPYREEYTALEWENDDGLFQAWCDGQTGYPLVDAAMAQINSTGYMHNRLRMVTASFLTKDLLVDYRKGEAYFAVALIDYDQAANNGGWQWAASTGCDPQPYFRIFSPSRQSERYDPDGEFIKRFLPVFKDVPGKYLHAPWEHTAKLAEYGIELGKHYPKPVVDHDERRLKALDIFKAARAAAQR</sequence>
<evidence type="ECO:0000256" key="5">
    <source>
        <dbReference type="ARBA" id="ARBA00022827"/>
    </source>
</evidence>
<dbReference type="Pfam" id="PF03441">
    <property type="entry name" value="FAD_binding_7"/>
    <property type="match status" value="1"/>
</dbReference>
<dbReference type="Proteomes" id="UP000542125">
    <property type="component" value="Unassembled WGS sequence"/>
</dbReference>
<dbReference type="PANTHER" id="PTHR11455">
    <property type="entry name" value="CRYPTOCHROME"/>
    <property type="match status" value="1"/>
</dbReference>
<proteinExistence type="inferred from homology"/>
<dbReference type="GO" id="GO:0000719">
    <property type="term" value="P:photoreactive repair"/>
    <property type="evidence" value="ECO:0007669"/>
    <property type="project" value="UniProtKB-ARBA"/>
</dbReference>
<feature type="binding site" evidence="8">
    <location>
        <position position="279"/>
    </location>
    <ligand>
        <name>FAD</name>
        <dbReference type="ChEBI" id="CHEBI:57692"/>
    </ligand>
</feature>
<dbReference type="EC" id="4.1.99.3" evidence="2"/>
<evidence type="ECO:0000256" key="6">
    <source>
        <dbReference type="ARBA" id="ARBA00022991"/>
    </source>
</evidence>
<evidence type="ECO:0000256" key="10">
    <source>
        <dbReference type="SAM" id="MobiDB-lite"/>
    </source>
</evidence>
<evidence type="ECO:0000259" key="11">
    <source>
        <dbReference type="PROSITE" id="PS51645"/>
    </source>
</evidence>
<keyword evidence="12" id="KW-0456">Lyase</keyword>
<feature type="region of interest" description="Disordered" evidence="10">
    <location>
        <begin position="195"/>
        <end position="214"/>
    </location>
</feature>
<dbReference type="PRINTS" id="PR00147">
    <property type="entry name" value="DNAPHOTLYASE"/>
</dbReference>
<name>A0A7Y9LPF0_9BURK</name>